<sequence length="129" mass="15372">MNTIERICKDLGLPKGDRFTQDWGLELPEKYRTKEWLNKYITAYSNNNYSKMEKNILMELMLDIANDFLTQNVRCDDESVINVLNLLSNNHQYHSQLIDYWSLDEESLEDCFALTPKIREIKNRLYNLS</sequence>
<evidence type="ECO:0000313" key="2">
    <source>
        <dbReference type="Proteomes" id="UP000186268"/>
    </source>
</evidence>
<gene>
    <name evidence="1" type="ORF">Xedl_03879</name>
</gene>
<name>A0A1Q5TD26_9GAMM</name>
<organism evidence="1 2">
    <name type="scientific">Xenorhabdus eapokensis</name>
    <dbReference type="NCBI Taxonomy" id="1873482"/>
    <lineage>
        <taxon>Bacteria</taxon>
        <taxon>Pseudomonadati</taxon>
        <taxon>Pseudomonadota</taxon>
        <taxon>Gammaproteobacteria</taxon>
        <taxon>Enterobacterales</taxon>
        <taxon>Morganellaceae</taxon>
        <taxon>Xenorhabdus</taxon>
    </lineage>
</organism>
<keyword evidence="2" id="KW-1185">Reference proteome</keyword>
<evidence type="ECO:0000313" key="1">
    <source>
        <dbReference type="EMBL" id="OKO98123.1"/>
    </source>
</evidence>
<protein>
    <submittedName>
        <fullName evidence="1">Uncharacterized protein</fullName>
    </submittedName>
</protein>
<comment type="caution">
    <text evidence="1">The sequence shown here is derived from an EMBL/GenBank/DDBJ whole genome shotgun (WGS) entry which is preliminary data.</text>
</comment>
<reference evidence="1 2" key="1">
    <citation type="submission" date="2016-09" db="EMBL/GenBank/DDBJ databases">
        <title>Xenorhabdus thuongxuanensis sp. nov. and Xenorhabdus eapokensis sp. nov., isolated from Steinernema species.</title>
        <authorList>
            <person name="Kaempfer P."/>
            <person name="Tobias N.J."/>
            <person name="Phan Ke L."/>
            <person name="Bode H.B."/>
            <person name="Glaeser S.P."/>
        </authorList>
    </citation>
    <scope>NUCLEOTIDE SEQUENCE [LARGE SCALE GENOMIC DNA]</scope>
    <source>
        <strain evidence="1 2">DL20</strain>
    </source>
</reference>
<dbReference type="Proteomes" id="UP000186268">
    <property type="component" value="Unassembled WGS sequence"/>
</dbReference>
<proteinExistence type="predicted"/>
<dbReference type="AlphaFoldDB" id="A0A1Q5TD26"/>
<dbReference type="OrthoDB" id="6444323at2"/>
<dbReference type="EMBL" id="MKGQ01000102">
    <property type="protein sequence ID" value="OKO98123.1"/>
    <property type="molecule type" value="Genomic_DNA"/>
</dbReference>
<dbReference type="RefSeq" id="WP_074025365.1">
    <property type="nucleotide sequence ID" value="NZ_CAWNAG010000005.1"/>
</dbReference>
<accession>A0A1Q5TD26</accession>